<feature type="region of interest" description="Disordered" evidence="7">
    <location>
        <begin position="2370"/>
        <end position="2395"/>
    </location>
</feature>
<feature type="compositionally biased region" description="Basic and acidic residues" evidence="7">
    <location>
        <begin position="3269"/>
        <end position="3294"/>
    </location>
</feature>
<feature type="transmembrane region" description="Helical" evidence="8">
    <location>
        <begin position="2541"/>
        <end position="2562"/>
    </location>
</feature>
<feature type="region of interest" description="Disordered" evidence="7">
    <location>
        <begin position="1972"/>
        <end position="2187"/>
    </location>
</feature>
<feature type="region of interest" description="Disordered" evidence="7">
    <location>
        <begin position="228"/>
        <end position="342"/>
    </location>
</feature>
<evidence type="ECO:0000259" key="9">
    <source>
        <dbReference type="PROSITE" id="PS00022"/>
    </source>
</evidence>
<comment type="subcellular location">
    <subcellularLocation>
        <location evidence="1">Cell membrane</location>
        <topology evidence="1">Multi-pass membrane protein</topology>
    </subcellularLocation>
</comment>
<evidence type="ECO:0000256" key="6">
    <source>
        <dbReference type="ARBA" id="ARBA00023136"/>
    </source>
</evidence>
<dbReference type="VEuPathDB" id="ToxoDB:CSUI_002992"/>
<feature type="transmembrane region" description="Helical" evidence="8">
    <location>
        <begin position="2752"/>
        <end position="2773"/>
    </location>
</feature>
<feature type="compositionally biased region" description="Basic and acidic residues" evidence="7">
    <location>
        <begin position="134"/>
        <end position="144"/>
    </location>
</feature>
<feature type="compositionally biased region" description="Low complexity" evidence="7">
    <location>
        <begin position="374"/>
        <end position="387"/>
    </location>
</feature>
<feature type="region of interest" description="Disordered" evidence="7">
    <location>
        <begin position="1215"/>
        <end position="1261"/>
    </location>
</feature>
<feature type="compositionally biased region" description="Basic and acidic residues" evidence="7">
    <location>
        <begin position="940"/>
        <end position="951"/>
    </location>
</feature>
<feature type="compositionally biased region" description="Basic and acidic residues" evidence="7">
    <location>
        <begin position="449"/>
        <end position="492"/>
    </location>
</feature>
<dbReference type="GO" id="GO:0006406">
    <property type="term" value="P:mRNA export from nucleus"/>
    <property type="evidence" value="ECO:0007669"/>
    <property type="project" value="InterPro"/>
</dbReference>
<dbReference type="Proteomes" id="UP000221165">
    <property type="component" value="Unassembled WGS sequence"/>
</dbReference>
<feature type="region of interest" description="Disordered" evidence="7">
    <location>
        <begin position="3468"/>
        <end position="3488"/>
    </location>
</feature>
<feature type="compositionally biased region" description="Basic and acidic residues" evidence="7">
    <location>
        <begin position="2864"/>
        <end position="2873"/>
    </location>
</feature>
<feature type="compositionally biased region" description="Basic and acidic residues" evidence="7">
    <location>
        <begin position="2370"/>
        <end position="2383"/>
    </location>
</feature>
<keyword evidence="4 8" id="KW-0812">Transmembrane</keyword>
<evidence type="ECO:0000256" key="1">
    <source>
        <dbReference type="ARBA" id="ARBA00004651"/>
    </source>
</evidence>
<feature type="compositionally biased region" description="Basic and acidic residues" evidence="7">
    <location>
        <begin position="1448"/>
        <end position="1473"/>
    </location>
</feature>
<keyword evidence="3" id="KW-1003">Cell membrane</keyword>
<feature type="region of interest" description="Disordered" evidence="7">
    <location>
        <begin position="1685"/>
        <end position="1724"/>
    </location>
</feature>
<dbReference type="GO" id="GO:0003729">
    <property type="term" value="F:mRNA binding"/>
    <property type="evidence" value="ECO:0007669"/>
    <property type="project" value="TreeGrafter"/>
</dbReference>
<feature type="compositionally biased region" description="Basic and acidic residues" evidence="7">
    <location>
        <begin position="2607"/>
        <end position="2618"/>
    </location>
</feature>
<evidence type="ECO:0000256" key="2">
    <source>
        <dbReference type="ARBA" id="ARBA00005542"/>
    </source>
</evidence>
<dbReference type="InterPro" id="IPR021910">
    <property type="entry name" value="NGX6/PGAP6/MYMK"/>
</dbReference>
<dbReference type="OrthoDB" id="332721at2759"/>
<feature type="compositionally biased region" description="Basic and acidic residues" evidence="7">
    <location>
        <begin position="264"/>
        <end position="299"/>
    </location>
</feature>
<reference evidence="11 12" key="1">
    <citation type="journal article" date="2017" name="Int. J. Parasitol.">
        <title>The genome of the protozoan parasite Cystoisospora suis and a reverse vaccinology approach to identify vaccine candidates.</title>
        <authorList>
            <person name="Palmieri N."/>
            <person name="Shrestha A."/>
            <person name="Ruttkowski B."/>
            <person name="Beck T."/>
            <person name="Vogl C."/>
            <person name="Tomley F."/>
            <person name="Blake D.P."/>
            <person name="Joachim A."/>
        </authorList>
    </citation>
    <scope>NUCLEOTIDE SEQUENCE [LARGE SCALE GENOMIC DNA]</scope>
    <source>
        <strain evidence="11 12">Wien I</strain>
    </source>
</reference>
<feature type="compositionally biased region" description="Low complexity" evidence="7">
    <location>
        <begin position="2070"/>
        <end position="2092"/>
    </location>
</feature>
<feature type="compositionally biased region" description="Basic and acidic residues" evidence="7">
    <location>
        <begin position="3475"/>
        <end position="3488"/>
    </location>
</feature>
<feature type="region of interest" description="Disordered" evidence="7">
    <location>
        <begin position="1141"/>
        <end position="1183"/>
    </location>
</feature>
<feature type="region of interest" description="Disordered" evidence="7">
    <location>
        <begin position="166"/>
        <end position="207"/>
    </location>
</feature>
<feature type="compositionally biased region" description="Basic and acidic residues" evidence="7">
    <location>
        <begin position="874"/>
        <end position="889"/>
    </location>
</feature>
<evidence type="ECO:0000256" key="8">
    <source>
        <dbReference type="SAM" id="Phobius"/>
    </source>
</evidence>
<dbReference type="GO" id="GO:0000445">
    <property type="term" value="C:THO complex part of transcription export complex"/>
    <property type="evidence" value="ECO:0007669"/>
    <property type="project" value="TreeGrafter"/>
</dbReference>
<feature type="compositionally biased region" description="Basic and acidic residues" evidence="7">
    <location>
        <begin position="3314"/>
        <end position="3348"/>
    </location>
</feature>
<feature type="compositionally biased region" description="Basic and acidic residues" evidence="7">
    <location>
        <begin position="1390"/>
        <end position="1400"/>
    </location>
</feature>
<feature type="compositionally biased region" description="Low complexity" evidence="7">
    <location>
        <begin position="1164"/>
        <end position="1183"/>
    </location>
</feature>
<dbReference type="EMBL" id="MIGC01001260">
    <property type="protein sequence ID" value="PHJ23159.1"/>
    <property type="molecule type" value="Genomic_DNA"/>
</dbReference>
<feature type="compositionally biased region" description="Low complexity" evidence="7">
    <location>
        <begin position="1215"/>
        <end position="1246"/>
    </location>
</feature>
<dbReference type="GeneID" id="94426401"/>
<dbReference type="Pfam" id="PF12036">
    <property type="entry name" value="DUF3522"/>
    <property type="match status" value="1"/>
</dbReference>
<feature type="compositionally biased region" description="Basic and acidic residues" evidence="7">
    <location>
        <begin position="1574"/>
        <end position="1588"/>
    </location>
</feature>
<feature type="region of interest" description="Disordered" evidence="7">
    <location>
        <begin position="103"/>
        <end position="154"/>
    </location>
</feature>
<dbReference type="InterPro" id="IPR000742">
    <property type="entry name" value="EGF"/>
</dbReference>
<feature type="compositionally biased region" description="Basic and acidic residues" evidence="7">
    <location>
        <begin position="2158"/>
        <end position="2185"/>
    </location>
</feature>
<dbReference type="PROSITE" id="PS00022">
    <property type="entry name" value="EGF_1"/>
    <property type="match status" value="1"/>
</dbReference>
<feature type="region of interest" description="Disordered" evidence="7">
    <location>
        <begin position="1568"/>
        <end position="1628"/>
    </location>
</feature>
<feature type="region of interest" description="Disordered" evidence="7">
    <location>
        <begin position="2250"/>
        <end position="2316"/>
    </location>
</feature>
<dbReference type="PROSITE" id="PS01186">
    <property type="entry name" value="EGF_2"/>
    <property type="match status" value="1"/>
</dbReference>
<feature type="compositionally biased region" description="Low complexity" evidence="7">
    <location>
        <begin position="1617"/>
        <end position="1628"/>
    </location>
</feature>
<feature type="compositionally biased region" description="Low complexity" evidence="7">
    <location>
        <begin position="1707"/>
        <end position="1720"/>
    </location>
</feature>
<feature type="compositionally biased region" description="Basic and acidic residues" evidence="7">
    <location>
        <begin position="326"/>
        <end position="342"/>
    </location>
</feature>
<feature type="compositionally biased region" description="Polar residues" evidence="7">
    <location>
        <begin position="103"/>
        <end position="114"/>
    </location>
</feature>
<feature type="compositionally biased region" description="Low complexity" evidence="7">
    <location>
        <begin position="1996"/>
        <end position="2006"/>
    </location>
</feature>
<feature type="region of interest" description="Disordered" evidence="7">
    <location>
        <begin position="355"/>
        <end position="407"/>
    </location>
</feature>
<feature type="transmembrane region" description="Helical" evidence="8">
    <location>
        <begin position="2696"/>
        <end position="2715"/>
    </location>
</feature>
<feature type="compositionally biased region" description="Polar residues" evidence="7">
    <location>
        <begin position="1319"/>
        <end position="1328"/>
    </location>
</feature>
<keyword evidence="12" id="KW-1185">Reference proteome</keyword>
<feature type="region of interest" description="Disordered" evidence="7">
    <location>
        <begin position="1446"/>
        <end position="1473"/>
    </location>
</feature>
<dbReference type="GO" id="GO:0006397">
    <property type="term" value="P:mRNA processing"/>
    <property type="evidence" value="ECO:0007669"/>
    <property type="project" value="InterPro"/>
</dbReference>
<evidence type="ECO:0000313" key="11">
    <source>
        <dbReference type="EMBL" id="PHJ23159.1"/>
    </source>
</evidence>
<feature type="compositionally biased region" description="Basic residues" evidence="7">
    <location>
        <begin position="254"/>
        <end position="263"/>
    </location>
</feature>
<feature type="compositionally biased region" description="Basic residues" evidence="7">
    <location>
        <begin position="550"/>
        <end position="562"/>
    </location>
</feature>
<evidence type="ECO:0000256" key="5">
    <source>
        <dbReference type="ARBA" id="ARBA00022989"/>
    </source>
</evidence>
<feature type="compositionally biased region" description="Basic and acidic residues" evidence="7">
    <location>
        <begin position="2251"/>
        <end position="2291"/>
    </location>
</feature>
<evidence type="ECO:0000313" key="12">
    <source>
        <dbReference type="Proteomes" id="UP000221165"/>
    </source>
</evidence>
<dbReference type="GO" id="GO:0005886">
    <property type="term" value="C:plasma membrane"/>
    <property type="evidence" value="ECO:0007669"/>
    <property type="project" value="UniProtKB-SubCell"/>
</dbReference>
<evidence type="ECO:0000256" key="4">
    <source>
        <dbReference type="ARBA" id="ARBA00022692"/>
    </source>
</evidence>
<feature type="compositionally biased region" description="Basic and acidic residues" evidence="7">
    <location>
        <begin position="917"/>
        <end position="929"/>
    </location>
</feature>
<feature type="region of interest" description="Disordered" evidence="7">
    <location>
        <begin position="2864"/>
        <end position="2905"/>
    </location>
</feature>
<evidence type="ECO:0000256" key="3">
    <source>
        <dbReference type="ARBA" id="ARBA00022475"/>
    </source>
</evidence>
<feature type="compositionally biased region" description="Low complexity" evidence="7">
    <location>
        <begin position="864"/>
        <end position="873"/>
    </location>
</feature>
<feature type="compositionally biased region" description="Basic and acidic residues" evidence="7">
    <location>
        <begin position="3355"/>
        <end position="3366"/>
    </location>
</feature>
<gene>
    <name evidence="11" type="ORF">CSUI_002992</name>
</gene>
<feature type="transmembrane region" description="Helical" evidence="8">
    <location>
        <begin position="2663"/>
        <end position="2684"/>
    </location>
</feature>
<dbReference type="InterPro" id="IPR040007">
    <property type="entry name" value="Tho2"/>
</dbReference>
<feature type="compositionally biased region" description="Basic and acidic residues" evidence="7">
    <location>
        <begin position="168"/>
        <end position="207"/>
    </location>
</feature>
<sequence length="3758" mass="424465">MFFIMTVLAHISTFFSLVSPLASLAFRGTRSKPLFFPGSFLLLPFLLSLFFVRHIVYVHLKPPLLPVAAQEWSRGASPSAQVSSSLVYHSTVHTAGVVNFDSMSEQNTGGNIAQQRRRAVVESDSSQEGEEEPGERRRTREIERSQAGLDLTSSSYIEGNELLSAVSETKEESNTHMVSDQESKDAWKDEGSASLDRGERGFQDQEKEKRAMHYERMGRVRMMVKTMVASGSKGRQEEEEKTKKAGKYRTPLRGGKRLGRLRAKTKEYQEEADEKNKEELEGEEKRTKEEEKRAEERTFSHPLSGFYETKVSASSVGGGESQLRNPQEKDHKVGELQHEDKTDLGLQRRFVSEWRQEENNESSSTDNDRKIVVCSSPLSDRSSPSPCCREEKRDFTSRRSSHNSLSPFPRAVEIPVRTYSLSYRTFLTGRVYVRLPVSALLKNSWEDSTWKGREEDDKEEIQGKKQERRRVGLDRDGSVGEEMKKRQGVREEDGSDDAGIFRERRKRRTNAESREKEEEADGATADAAGREGGGLLRVGSNSAGEDDAVKKKKQSKTDKKKKKEEDEEEASSEYVSLKVEVKEFTLPREGVFLFRWNKPPTFVNYNLRLDVSSPGTYFLPLSKSLSDHNGSQQFVDCTYTSSVRLSPMTPAHGELTDVFRTDDGTSSSPPAVSCRCSVSYQDPTGTLAVPSLSPSSSSSSSIMSTFLASERLYYVMLASTIDEMAVYKQKVSTGSGEASMNVAMSLFFHGDKYLRIHPLLTQDEIVELDSTVDPGHNRNVHFFRIPSKSQLSSMPVRINTLSGALYDDDNVDAPTDTTGDHGYSHSIGESALPSSTRLTEFDAQANKTLTATTTTTTLMTSLLSSFPSSSSIGEGREQEGREGSNEKQKNTPKTYTEKRKKKEETSRNNLGSLNETPGRRGEGGIERGSELTQTPSSNCHSRENEMCEGNKKREKKDKKKGKIHREVRERKDKIDALFSQFFFTVPDIDVVDYIKSPSLSQQGTCSSSTPSDRQLSSHRSSLSSFLSSSSFTPSSFSSSVSSFFASRHRNTPTGRLGLRASPSFLFEWHQVVSLQTEENTSGSLLSFPFAVFSPSASPLCRNSSRRRRVPRVFSTFFRRMQRDLLCLSRLNLSEKERKINDRRYPGADTSDISAKTSRDKDGPSPHSSSSSSYPPERSFSSSSSIERGDASLLSLPPSIGPIACVRIQYGRPGNTSFSDSSSASSTSSNLFSPSASSLSSSILSSPPRNKSERLYGSRGRRKRFFQVPPKNRTSFLSDPATEITTNSLIDNCAFLPKNVTQALPEDIIMTAHPDKKTMSNIEQLTHTTPNDDGKTKKKRKSLSSLTPVNEVLSRYFDVKPLRRPPSDHLSKIKTKENGEEEENEGGLKSSRQEISREDTKVEDSIEWSVSVPVDQMPLSMRHAVSSITLTWRIVPLLLMEPQQLPQDVQRKTDISEEEREKRSKENRAEKEETFRKMDTSIVKGQREKERIDHPQLEKTSMWKMEVAREMKENMLGSAENTNKTKKKKLWLLSQGVEFDRPTAPGPWLFSFYMKQDYNETVLLPPAALSGELPEGSREIQNEQDKSILDDSPLSSLSSVARRKKRNERHTENELRASLSSSLSSSSSSSSSFFSDYFFSVNEVEQSDSSPLHVVLDESKSLKESSDLFSLVPFYIRRRSCKSTLLQEEQQRQQQVHSGHPPRSALQKSPFSPSETVSSSSVEKEERHLLEQLANRSLVFHSRDTLHPGGSSTAYADVKTCDKSFSSFLYRVIFFFSSLISSFFRPYSSSALVSDSLSYVQQEREKGTPEGEREDSHRSTHHTKNARDDAERKFLFPKPITTTCRSSSRLSCTSQDKLATGPMSPSSSDVYFCSIPILPFISPSLPFLRPSLLKELSFYLTTDANVSFSSSSSSPSSSAFFFPEILTELVLSPEDVSGGVSLAAQIDASEIWEMPGMQCQDEDWDFRMEEDGSVYNEEQREEKEEDGGSEGRKESSSVHYESVTSSVKRTNEATGEEQEGRKEEEEGIAFVEGGGRIRELSASSAVRNDENDEDDRTTFPFTSKNRESEHSPFSSSSSAPSPSLFSSSSIRISRSGEEEEEESRSSLDLDKNESFRPQVIFSSRSPRDYEEESPVLQNEERSSLFPGYATATTETKNTFMKEENNKRKKKRGEEEKENQRKGRRSVDISSTGIPISYFTVDMTIRQNAVPFHRSRRDGLSSFSLSSSSISSPLFFHHSWKLPFVCQRLQRTKTSEEGDKRSPERRLSSQPRDRGTKQEEGSEQREDGGGKEEKEEEGDVRASFSSSSGKGGRVERSEDRSFVYVASTSPTWNLYAGRYLASWRLVEHRRVILSRASLSNFKATQKFQGVLEDEKKKKKAEEKGSQKTGRRGGAFDNRKEKDRFLSSVLKALQDSESSTSRSSYRDVETENAMAKERDTIVSDEKIDDKEVRTVFRSIPTRKGEDDEEGELNNIKKKDETENDNTLPFRVYIDARLQADEGCEQTCHKGHCWPLSFVDGYRVNYCRCTLGYAGAACEKSVLPMWYIDFLVGILVLSNLAFLFVLRSSLRDFIEATAQEQQAQERKQLLLMQTKRKERYESLEEAEAHLRREEAYHPQGEEKEQDESEEGEQENGENEKEEEEKSLLMLAHVHEEIKFFRDMRWRAVLRIAIFGMAMCASAFYHLCFDGDRCFLLPPVIWQRLDCIFSYFSFAVVLIALMSFKSFFFELCIHIILFSVIFWAMTPTPRDVETVLYLFISLTSLLLCCFSMGIPRLWSVRRQEFLHLSSRSFKARRVVLRALAIYSLTEEETERERKRERNVMKVRDLSEVTRGENEEERGDGGRGGGREDLKSFTVCLQCPSHDTFEERRKNKEEGAQSSENTEEGEGRTRGRRRDTRKVQEQQHEEEEERSVCCAPLTCLKESTVVEGASYNSLKAHEESNTHVSSSSSSVPLSSSSSPSICPEIQESFSFCPSSFKGTVHGSVSSSSERRIPLPYSFSSSYQEDSHESLPLCDDALVSPRTLVHSSATSSSSSLFSCVYCPCPTSVVRRVLSFLHFLTTRLIPQMSRNFRRVFHSCLPHSCLHDGCLQSLSFRFNPGNRCFHCMRKSTSMLKKMGTEIRRYVSDFLLILGARICEYIERPIYLLLGLLLALIGVASYAIFETNDNYCFLHTLWHLTIETSPFFCLMSLKPSPCLQLIKELKNVSFSQTSLFPCGRDGGCLKKEKADHSSEADSRFRWCAGRGRNRGEDREKTENEEEEKKTVPLLSVVSDDQRGQQKEVGETKVESDERTEREDALCNLGENVMKEQNSGEVDPGEVRERDGKTGRQERERVEGRQTREEEEERGEREISGMTMKGCEEKGEHEQRKTSGVRPLEGKGEEERQQDGGKEREGTRDDGADKNDLGFLSGGEEGTERVFNEWEYVLSNLLGMLNNDVEELRFFCSKNGNKETGKLPSYDVLGRMTRHCLGENSSDGVGEEKKREVERVDHSQEEKKEVSGFELKKRSLFTSGRRRLRLRSFSPYKIAGERDEEENNRNLNATEAEEKAEQPSGNSISLPVIVPPPASDTSYHLVDSVCTPDVPTEKRGFPWSNHVSAEDSYGASDTKAQYVSPLLSSSSTEKLILSGETYGDPRQRVVEAFATSSCSSSSSTSSNLSPSLGSVVHSENDICRLLSQLFISHSKFHRRSIQRRGVPDPDERSCPFNTLLLSPEEKKIERRRGSRCIWCMLKGCLSPIDIAILQHEILRLRCIRSLRNFRCFS</sequence>
<feature type="compositionally biased region" description="Basic and acidic residues" evidence="7">
    <location>
        <begin position="1362"/>
        <end position="1377"/>
    </location>
</feature>
<feature type="transmembrane region" description="Helical" evidence="8">
    <location>
        <begin position="3140"/>
        <end position="3159"/>
    </location>
</feature>
<dbReference type="RefSeq" id="XP_067924836.1">
    <property type="nucleotide sequence ID" value="XM_068063190.1"/>
</dbReference>
<feature type="compositionally biased region" description="Basic and acidic residues" evidence="7">
    <location>
        <begin position="388"/>
        <end position="397"/>
    </location>
</feature>
<feature type="region of interest" description="Disordered" evidence="7">
    <location>
        <begin position="864"/>
        <end position="966"/>
    </location>
</feature>
<feature type="region of interest" description="Disordered" evidence="7">
    <location>
        <begin position="2607"/>
        <end position="2638"/>
    </location>
</feature>
<proteinExistence type="inferred from homology"/>
<keyword evidence="5 8" id="KW-1133">Transmembrane helix</keyword>
<protein>
    <submittedName>
        <fullName evidence="11">Transmembrane protein</fullName>
    </submittedName>
</protein>
<feature type="region of interest" description="Disordered" evidence="7">
    <location>
        <begin position="1319"/>
        <end position="1344"/>
    </location>
</feature>
<feature type="compositionally biased region" description="Basic and acidic residues" evidence="7">
    <location>
        <begin position="3243"/>
        <end position="3260"/>
    </location>
</feature>
<feature type="compositionally biased region" description="Low complexity" evidence="7">
    <location>
        <begin position="1589"/>
        <end position="1598"/>
    </location>
</feature>
<evidence type="ECO:0000256" key="7">
    <source>
        <dbReference type="SAM" id="MobiDB-lite"/>
    </source>
</evidence>
<feature type="compositionally biased region" description="Basic residues" evidence="7">
    <location>
        <begin position="952"/>
        <end position="963"/>
    </location>
</feature>
<feature type="compositionally biased region" description="Basic and acidic residues" evidence="7">
    <location>
        <begin position="3373"/>
        <end position="3401"/>
    </location>
</feature>
<feature type="compositionally biased region" description="Basic and acidic residues" evidence="7">
    <location>
        <begin position="2102"/>
        <end position="2113"/>
    </location>
</feature>
<feature type="compositionally biased region" description="Basic and acidic residues" evidence="7">
    <location>
        <begin position="1802"/>
        <end position="1817"/>
    </location>
</feature>
<feature type="transmembrane region" description="Helical" evidence="8">
    <location>
        <begin position="35"/>
        <end position="52"/>
    </location>
</feature>
<comment type="similarity">
    <text evidence="2">Belongs to the TMEM8 family.</text>
</comment>
<comment type="caution">
    <text evidence="11">The sequence shown here is derived from an EMBL/GenBank/DDBJ whole genome shotgun (WGS) entry which is preliminary data.</text>
</comment>
<accession>A0A2C6L4D0</accession>
<name>A0A2C6L4D0_9APIC</name>
<keyword evidence="6 8" id="KW-0472">Membrane</keyword>
<feature type="region of interest" description="Disordered" evidence="7">
    <location>
        <begin position="1802"/>
        <end position="1826"/>
    </location>
</feature>
<dbReference type="PANTHER" id="PTHR21597:SF0">
    <property type="entry name" value="THO COMPLEX SUBUNIT 2"/>
    <property type="match status" value="1"/>
</dbReference>
<dbReference type="PANTHER" id="PTHR21597">
    <property type="entry name" value="THO2 PROTEIN"/>
    <property type="match status" value="1"/>
</dbReference>
<feature type="region of interest" description="Disordered" evidence="7">
    <location>
        <begin position="1362"/>
        <end position="1400"/>
    </location>
</feature>
<organism evidence="11 12">
    <name type="scientific">Cystoisospora suis</name>
    <dbReference type="NCBI Taxonomy" id="483139"/>
    <lineage>
        <taxon>Eukaryota</taxon>
        <taxon>Sar</taxon>
        <taxon>Alveolata</taxon>
        <taxon>Apicomplexa</taxon>
        <taxon>Conoidasida</taxon>
        <taxon>Coccidia</taxon>
        <taxon>Eucoccidiorida</taxon>
        <taxon>Eimeriorina</taxon>
        <taxon>Sarcocystidae</taxon>
        <taxon>Cystoisospora</taxon>
    </lineage>
</organism>
<feature type="region of interest" description="Disordered" evidence="7">
    <location>
        <begin position="3243"/>
        <end position="3409"/>
    </location>
</feature>
<feature type="compositionally biased region" description="Acidic residues" evidence="7">
    <location>
        <begin position="2619"/>
        <end position="2638"/>
    </location>
</feature>
<feature type="domain" description="EGF-like" evidence="9 10">
    <location>
        <begin position="2523"/>
        <end position="2534"/>
    </location>
</feature>
<evidence type="ECO:0000259" key="10">
    <source>
        <dbReference type="PROSITE" id="PS01186"/>
    </source>
</evidence>
<feature type="region of interest" description="Disordered" evidence="7">
    <location>
        <begin position="805"/>
        <end position="836"/>
    </location>
</feature>
<feature type="region of interest" description="Disordered" evidence="7">
    <location>
        <begin position="449"/>
        <end position="574"/>
    </location>
</feature>
<feature type="compositionally biased region" description="Basic and acidic residues" evidence="7">
    <location>
        <begin position="234"/>
        <end position="243"/>
    </location>
</feature>
<feature type="transmembrane region" description="Helical" evidence="8">
    <location>
        <begin position="2722"/>
        <end position="2740"/>
    </location>
</feature>
<feature type="region of interest" description="Disordered" evidence="7">
    <location>
        <begin position="2825"/>
        <end position="2847"/>
    </location>
</feature>